<keyword evidence="5" id="KW-0001">2Fe-2S</keyword>
<keyword evidence="4 12" id="KW-0812">Transmembrane</keyword>
<evidence type="ECO:0000256" key="12">
    <source>
        <dbReference type="RuleBase" id="RU363079"/>
    </source>
</evidence>
<dbReference type="EMBL" id="JRKL02006857">
    <property type="protein sequence ID" value="KAF3948420.1"/>
    <property type="molecule type" value="Genomic_DNA"/>
</dbReference>
<evidence type="ECO:0000256" key="7">
    <source>
        <dbReference type="ARBA" id="ARBA00022753"/>
    </source>
</evidence>
<dbReference type="Proteomes" id="UP000737018">
    <property type="component" value="Unassembled WGS sequence"/>
</dbReference>
<feature type="transmembrane region" description="Helical" evidence="12">
    <location>
        <begin position="485"/>
        <end position="511"/>
    </location>
</feature>
<feature type="signal peptide" evidence="12">
    <location>
        <begin position="1"/>
        <end position="28"/>
    </location>
</feature>
<gene>
    <name evidence="13" type="ORF">CMV_025579</name>
</gene>
<keyword evidence="5" id="KW-0479">Metal-binding</keyword>
<evidence type="ECO:0000256" key="9">
    <source>
        <dbReference type="ARBA" id="ARBA00023014"/>
    </source>
</evidence>
<dbReference type="GO" id="GO:0000139">
    <property type="term" value="C:Golgi membrane"/>
    <property type="evidence" value="ECO:0007669"/>
    <property type="project" value="UniProtKB-SubCell"/>
</dbReference>
<feature type="transmembrane region" description="Helical" evidence="12">
    <location>
        <begin position="292"/>
        <end position="322"/>
    </location>
</feature>
<feature type="transmembrane region" description="Helical" evidence="12">
    <location>
        <begin position="226"/>
        <end position="248"/>
    </location>
</feature>
<dbReference type="CDD" id="cd00207">
    <property type="entry name" value="fer2"/>
    <property type="match status" value="1"/>
</dbReference>
<dbReference type="InterPro" id="IPR036010">
    <property type="entry name" value="2Fe-2S_ferredoxin-like_sf"/>
</dbReference>
<keyword evidence="5" id="KW-0408">Iron</keyword>
<evidence type="ECO:0000256" key="10">
    <source>
        <dbReference type="ARBA" id="ARBA00023034"/>
    </source>
</evidence>
<dbReference type="Gene3D" id="3.10.20.30">
    <property type="match status" value="1"/>
</dbReference>
<reference evidence="13" key="1">
    <citation type="submission" date="2020-03" db="EMBL/GenBank/DDBJ databases">
        <title>Castanea mollissima Vanexum genome sequencing.</title>
        <authorList>
            <person name="Staton M."/>
        </authorList>
    </citation>
    <scope>NUCLEOTIDE SEQUENCE</scope>
    <source>
        <tissue evidence="13">Leaf</tissue>
    </source>
</reference>
<comment type="subcellular location">
    <subcellularLocation>
        <location evidence="1">Endosome membrane</location>
        <topology evidence="1">Multi-pass membrane protein</topology>
    </subcellularLocation>
    <subcellularLocation>
        <location evidence="2">Golgi apparatus membrane</location>
        <topology evidence="2">Multi-pass membrane protein</topology>
    </subcellularLocation>
</comment>
<keyword evidence="9" id="KW-0411">Iron-sulfur</keyword>
<evidence type="ECO:0000256" key="5">
    <source>
        <dbReference type="ARBA" id="ARBA00022714"/>
    </source>
</evidence>
<feature type="transmembrane region" description="Helical" evidence="12">
    <location>
        <begin position="363"/>
        <end position="388"/>
    </location>
</feature>
<feature type="transmembrane region" description="Helical" evidence="12">
    <location>
        <begin position="555"/>
        <end position="583"/>
    </location>
</feature>
<dbReference type="GO" id="GO:0051537">
    <property type="term" value="F:2 iron, 2 sulfur cluster binding"/>
    <property type="evidence" value="ECO:0007669"/>
    <property type="project" value="UniProtKB-KW"/>
</dbReference>
<keyword evidence="11 12" id="KW-0472">Membrane</keyword>
<comment type="caution">
    <text evidence="13">The sequence shown here is derived from an EMBL/GenBank/DDBJ whole genome shotgun (WGS) entry which is preliminary data.</text>
</comment>
<comment type="similarity">
    <text evidence="3 12">Belongs to the nonaspanin (TM9SF) (TC 9.A.2) family.</text>
</comment>
<dbReference type="GO" id="GO:0010008">
    <property type="term" value="C:endosome membrane"/>
    <property type="evidence" value="ECO:0007669"/>
    <property type="project" value="UniProtKB-SubCell"/>
</dbReference>
<evidence type="ECO:0000313" key="13">
    <source>
        <dbReference type="EMBL" id="KAF3948420.1"/>
    </source>
</evidence>
<evidence type="ECO:0000256" key="1">
    <source>
        <dbReference type="ARBA" id="ARBA00004337"/>
    </source>
</evidence>
<dbReference type="GO" id="GO:0005802">
    <property type="term" value="C:trans-Golgi network"/>
    <property type="evidence" value="ECO:0007669"/>
    <property type="project" value="TreeGrafter"/>
</dbReference>
<evidence type="ECO:0000256" key="4">
    <source>
        <dbReference type="ARBA" id="ARBA00022692"/>
    </source>
</evidence>
<evidence type="ECO:0000256" key="11">
    <source>
        <dbReference type="ARBA" id="ARBA00023136"/>
    </source>
</evidence>
<organism evidence="13 14">
    <name type="scientific">Castanea mollissima</name>
    <name type="common">Chinese chestnut</name>
    <dbReference type="NCBI Taxonomy" id="60419"/>
    <lineage>
        <taxon>Eukaryota</taxon>
        <taxon>Viridiplantae</taxon>
        <taxon>Streptophyta</taxon>
        <taxon>Embryophyta</taxon>
        <taxon>Tracheophyta</taxon>
        <taxon>Spermatophyta</taxon>
        <taxon>Magnoliopsida</taxon>
        <taxon>eudicotyledons</taxon>
        <taxon>Gunneridae</taxon>
        <taxon>Pentapetalae</taxon>
        <taxon>rosids</taxon>
        <taxon>fabids</taxon>
        <taxon>Fagales</taxon>
        <taxon>Fagaceae</taxon>
        <taxon>Castanea</taxon>
    </lineage>
</organism>
<keyword evidence="14" id="KW-1185">Reference proteome</keyword>
<dbReference type="InterPro" id="IPR004240">
    <property type="entry name" value="EMP70"/>
</dbReference>
<evidence type="ECO:0000256" key="8">
    <source>
        <dbReference type="ARBA" id="ARBA00022989"/>
    </source>
</evidence>
<dbReference type="SUPFAM" id="SSF103473">
    <property type="entry name" value="MFS general substrate transporter"/>
    <property type="match status" value="1"/>
</dbReference>
<dbReference type="PANTHER" id="PTHR10766:SF41">
    <property type="entry name" value="TRANSMEMBRANE 9 SUPERFAMILY MEMBER 3"/>
    <property type="match status" value="1"/>
</dbReference>
<evidence type="ECO:0000256" key="3">
    <source>
        <dbReference type="ARBA" id="ARBA00005227"/>
    </source>
</evidence>
<dbReference type="SUPFAM" id="SSF54292">
    <property type="entry name" value="2Fe-2S ferredoxin-like"/>
    <property type="match status" value="1"/>
</dbReference>
<protein>
    <recommendedName>
        <fullName evidence="12">Transmembrane 9 superfamily member</fullName>
    </recommendedName>
</protein>
<dbReference type="GO" id="GO:0072657">
    <property type="term" value="P:protein localization to membrane"/>
    <property type="evidence" value="ECO:0007669"/>
    <property type="project" value="TreeGrafter"/>
</dbReference>
<name>A0A8J4Q951_9ROSI</name>
<keyword evidence="8 12" id="KW-1133">Transmembrane helix</keyword>
<feature type="transmembrane region" description="Helical" evidence="12">
    <location>
        <begin position="328"/>
        <end position="351"/>
    </location>
</feature>
<dbReference type="PANTHER" id="PTHR10766">
    <property type="entry name" value="TRANSMEMBRANE 9 SUPERFAMILY PROTEIN"/>
    <property type="match status" value="1"/>
</dbReference>
<keyword evidence="6 12" id="KW-0732">Signal</keyword>
<evidence type="ECO:0000256" key="6">
    <source>
        <dbReference type="ARBA" id="ARBA00022729"/>
    </source>
</evidence>
<dbReference type="OrthoDB" id="1666796at2759"/>
<dbReference type="InterPro" id="IPR036259">
    <property type="entry name" value="MFS_trans_sf"/>
</dbReference>
<feature type="transmembrane region" description="Helical" evidence="12">
    <location>
        <begin position="446"/>
        <end position="473"/>
    </location>
</feature>
<evidence type="ECO:0000313" key="14">
    <source>
        <dbReference type="Proteomes" id="UP000737018"/>
    </source>
</evidence>
<dbReference type="InterPro" id="IPR012675">
    <property type="entry name" value="Beta-grasp_dom_sf"/>
</dbReference>
<feature type="chain" id="PRO_5035340211" description="Transmembrane 9 superfamily member" evidence="12">
    <location>
        <begin position="29"/>
        <end position="737"/>
    </location>
</feature>
<keyword evidence="10" id="KW-0333">Golgi apparatus</keyword>
<dbReference type="InterPro" id="IPR001041">
    <property type="entry name" value="2Fe-2S_ferredoxin-type"/>
</dbReference>
<dbReference type="Pfam" id="PF02990">
    <property type="entry name" value="EMP70"/>
    <property type="match status" value="1"/>
</dbReference>
<evidence type="ECO:0000256" key="2">
    <source>
        <dbReference type="ARBA" id="ARBA00004653"/>
    </source>
</evidence>
<sequence length="737" mass="83523">MSSTVRSLSFLSFLFLSLFLSLSSVSLASDSDHKYQPDDPVTLWVNKVGPYNNPQETYNYYSLPFCRPEGNAGHKWGGLGEVLGGNELIDSQIDIKFDKNVEKAVICQLKLDEATVKHFKDAIENNYWFEFFVDDLPLWGFVGALHPDKNSDNGKHVLFTHKKIVVQFNKDQIIHVNLTQEGPKPLTVGKTLDMTYSVKWMPTNVTFARRFDVYLDYPFFEHQIHWFSIFNSFMMVIFLTGLVSMILMRTLRNDYAKYAREDDDLETLERDVSEESGWKLVHGDVFRPPRNLVLLSAVVGTGAQLALLVLLVILLAIVGMLYIGRGAIITTFIVCYALTSFISGYVSGGMYSRHGGKNWIKSMILTASLFPFMCFGIGFILNTVAIFYGSLAAIPFGTMVVVFVIWAFISFPLALLGTVVGRNWSGAPNNPCRVKTIPRPIPEKKWYLTPSVVSIMGGLLPFGSIFIEMYFVFTSFWNYKVYYVYGFMLLVFVILIIVTVCVTIVGTYFLLNAENYHWQWTSFFSAASTAVYVYLYSIYYYYVKTKMSGFFQTSFYFGYTMMFCLGLGILCGAVGYLGSNLFVRRIYRNIKFKSQGLRMGMYSSSFSRLGDALRFFVFSPAFCTCTSLGQRTCEGKYLFSNEFCASEYHLLHPPAAGDKSTITSLRRAGSFRCKRWSWRTYNSNGCSQGKVQGGKIDQSDGSFLDDEQIEGGWVLTCVAYPQSDVVIETHKEEELTG</sequence>
<accession>A0A8J4Q951</accession>
<dbReference type="AlphaFoldDB" id="A0A8J4Q951"/>
<feature type="transmembrane region" description="Helical" evidence="12">
    <location>
        <begin position="523"/>
        <end position="543"/>
    </location>
</feature>
<proteinExistence type="inferred from homology"/>
<keyword evidence="7" id="KW-0967">Endosome</keyword>